<dbReference type="EMBL" id="JANPWB010000014">
    <property type="protein sequence ID" value="KAJ1098238.1"/>
    <property type="molecule type" value="Genomic_DNA"/>
</dbReference>
<evidence type="ECO:0000313" key="2">
    <source>
        <dbReference type="EMBL" id="KAJ1098238.1"/>
    </source>
</evidence>
<comment type="caution">
    <text evidence="2">The sequence shown here is derived from an EMBL/GenBank/DDBJ whole genome shotgun (WGS) entry which is preliminary data.</text>
</comment>
<accession>A0AAV7M8J8</accession>
<protein>
    <recommendedName>
        <fullName evidence="1">Lamina-associated polypeptide 2 alpha C-terminal domain-containing protein</fullName>
    </recommendedName>
</protein>
<evidence type="ECO:0000313" key="3">
    <source>
        <dbReference type="Proteomes" id="UP001066276"/>
    </source>
</evidence>
<evidence type="ECO:0000259" key="1">
    <source>
        <dbReference type="Pfam" id="PF11560"/>
    </source>
</evidence>
<keyword evidence="3" id="KW-1185">Reference proteome</keyword>
<dbReference type="AlphaFoldDB" id="A0AAV7M8J8"/>
<organism evidence="2 3">
    <name type="scientific">Pleurodeles waltl</name>
    <name type="common">Iberian ribbed newt</name>
    <dbReference type="NCBI Taxonomy" id="8319"/>
    <lineage>
        <taxon>Eukaryota</taxon>
        <taxon>Metazoa</taxon>
        <taxon>Chordata</taxon>
        <taxon>Craniata</taxon>
        <taxon>Vertebrata</taxon>
        <taxon>Euteleostomi</taxon>
        <taxon>Amphibia</taxon>
        <taxon>Batrachia</taxon>
        <taxon>Caudata</taxon>
        <taxon>Salamandroidea</taxon>
        <taxon>Salamandridae</taxon>
        <taxon>Pleurodelinae</taxon>
        <taxon>Pleurodeles</taxon>
    </lineage>
</organism>
<proteinExistence type="predicted"/>
<dbReference type="Pfam" id="PF11560">
    <property type="entry name" value="LAP2alpha"/>
    <property type="match status" value="1"/>
</dbReference>
<dbReference type="InterPro" id="IPR021623">
    <property type="entry name" value="LAP2alpha_C"/>
</dbReference>
<dbReference type="Proteomes" id="UP001066276">
    <property type="component" value="Chromosome 10"/>
</dbReference>
<reference evidence="2" key="1">
    <citation type="journal article" date="2022" name="bioRxiv">
        <title>Sequencing and chromosome-scale assembly of the giantPleurodeles waltlgenome.</title>
        <authorList>
            <person name="Brown T."/>
            <person name="Elewa A."/>
            <person name="Iarovenko S."/>
            <person name="Subramanian E."/>
            <person name="Araus A.J."/>
            <person name="Petzold A."/>
            <person name="Susuki M."/>
            <person name="Suzuki K.-i.T."/>
            <person name="Hayashi T."/>
            <person name="Toyoda A."/>
            <person name="Oliveira C."/>
            <person name="Osipova E."/>
            <person name="Leigh N.D."/>
            <person name="Simon A."/>
            <person name="Yun M.H."/>
        </authorList>
    </citation>
    <scope>NUCLEOTIDE SEQUENCE</scope>
    <source>
        <strain evidence="2">20211129_DDA</strain>
        <tissue evidence="2">Liver</tissue>
    </source>
</reference>
<feature type="domain" description="Lamina-associated polypeptide 2 alpha C-terminal" evidence="1">
    <location>
        <begin position="30"/>
        <end position="158"/>
    </location>
</feature>
<gene>
    <name evidence="2" type="ORF">NDU88_003354</name>
</gene>
<name>A0AAV7M8J8_PLEWA</name>
<sequence length="177" mass="19388">MSGSLPGSIPIDSVVASLVGRTFLTEDAIIKDATDKKIDSALRKVYSGSHLALRAGIYCSYVSQILLTDIKKFFSAVDDSSDCSSLLDNIEKQVEFMSNIVFDVVCTSVLNGGACIVARRNVIQKNGRTDAAQKSSALRLPFQGSKIFGSEFEDCMHKLLNQSGLDKVILQKHYFFH</sequence>
<dbReference type="Gene3D" id="1.10.287.3160">
    <property type="match status" value="1"/>
</dbReference>